<dbReference type="InterPro" id="IPR020667">
    <property type="entry name" value="DNA_mismatch_repair_MutL"/>
</dbReference>
<dbReference type="SUPFAM" id="SSF55874">
    <property type="entry name" value="ATPase domain of HSP90 chaperone/DNA topoisomerase II/histidine kinase"/>
    <property type="match status" value="1"/>
</dbReference>
<dbReference type="Gene3D" id="3.30.230.10">
    <property type="match status" value="1"/>
</dbReference>
<dbReference type="RefSeq" id="WP_189494395.1">
    <property type="nucleotide sequence ID" value="NZ_BMZT01000001.1"/>
</dbReference>
<dbReference type="CDD" id="cd16926">
    <property type="entry name" value="HATPase_MutL-MLH-PMS-like"/>
    <property type="match status" value="1"/>
</dbReference>
<gene>
    <name evidence="5 8" type="primary">mutL</name>
    <name evidence="8" type="ORF">ACFFFU_10165</name>
</gene>
<dbReference type="InterPro" id="IPR014721">
    <property type="entry name" value="Ribsml_uS5_D2-typ_fold_subgr"/>
</dbReference>
<dbReference type="Pfam" id="PF01119">
    <property type="entry name" value="DNA_mis_repair"/>
    <property type="match status" value="1"/>
</dbReference>
<evidence type="ECO:0000256" key="4">
    <source>
        <dbReference type="ARBA" id="ARBA00023204"/>
    </source>
</evidence>
<proteinExistence type="inferred from homology"/>
<dbReference type="SMART" id="SM01340">
    <property type="entry name" value="DNA_mis_repair"/>
    <property type="match status" value="1"/>
</dbReference>
<dbReference type="NCBIfam" id="TIGR00585">
    <property type="entry name" value="mutl"/>
    <property type="match status" value="1"/>
</dbReference>
<keyword evidence="8" id="KW-0378">Hydrolase</keyword>
<dbReference type="InterPro" id="IPR013507">
    <property type="entry name" value="DNA_mismatch_S5_2-like"/>
</dbReference>
<evidence type="ECO:0000256" key="5">
    <source>
        <dbReference type="HAMAP-Rule" id="MF_00149"/>
    </source>
</evidence>
<keyword evidence="3 5" id="KW-0227">DNA damage</keyword>
<dbReference type="InterPro" id="IPR014790">
    <property type="entry name" value="MutL_C"/>
</dbReference>
<feature type="domain" description="MutL C-terminal dimerisation" evidence="6">
    <location>
        <begin position="461"/>
        <end position="604"/>
    </location>
</feature>
<keyword evidence="9" id="KW-1185">Reference proteome</keyword>
<evidence type="ECO:0000256" key="3">
    <source>
        <dbReference type="ARBA" id="ARBA00022763"/>
    </source>
</evidence>
<dbReference type="CDD" id="cd03482">
    <property type="entry name" value="MutL_Trans_MutL"/>
    <property type="match status" value="1"/>
</dbReference>
<evidence type="ECO:0000259" key="7">
    <source>
        <dbReference type="SMART" id="SM01340"/>
    </source>
</evidence>
<dbReference type="InterPro" id="IPR002099">
    <property type="entry name" value="MutL/Mlh/PMS"/>
</dbReference>
<feature type="domain" description="DNA mismatch repair protein S5" evidence="7">
    <location>
        <begin position="215"/>
        <end position="346"/>
    </location>
</feature>
<dbReference type="Gene3D" id="3.30.1540.20">
    <property type="entry name" value="MutL, C-terminal domain, dimerisation subdomain"/>
    <property type="match status" value="1"/>
</dbReference>
<dbReference type="InterPro" id="IPR020568">
    <property type="entry name" value="Ribosomal_Su5_D2-typ_SF"/>
</dbReference>
<dbReference type="NCBIfam" id="NF000949">
    <property type="entry name" value="PRK00095.1-2"/>
    <property type="match status" value="1"/>
</dbReference>
<keyword evidence="8" id="KW-0540">Nuclease</keyword>
<dbReference type="SUPFAM" id="SSF118116">
    <property type="entry name" value="DNA mismatch repair protein MutL"/>
    <property type="match status" value="1"/>
</dbReference>
<accession>A0ABV6T0Y7</accession>
<dbReference type="InterPro" id="IPR036890">
    <property type="entry name" value="HATPase_C_sf"/>
</dbReference>
<dbReference type="InterPro" id="IPR014762">
    <property type="entry name" value="DNA_mismatch_repair_CS"/>
</dbReference>
<keyword evidence="4 5" id="KW-0234">DNA repair</keyword>
<dbReference type="Pfam" id="PF08676">
    <property type="entry name" value="MutL_C"/>
    <property type="match status" value="1"/>
</dbReference>
<evidence type="ECO:0000256" key="2">
    <source>
        <dbReference type="ARBA" id="ARBA00021975"/>
    </source>
</evidence>
<evidence type="ECO:0000313" key="8">
    <source>
        <dbReference type="EMBL" id="MFC0718111.1"/>
    </source>
</evidence>
<dbReference type="InterPro" id="IPR042120">
    <property type="entry name" value="MutL_C_dimsub"/>
</dbReference>
<dbReference type="SUPFAM" id="SSF54211">
    <property type="entry name" value="Ribosomal protein S5 domain 2-like"/>
    <property type="match status" value="1"/>
</dbReference>
<evidence type="ECO:0000313" key="9">
    <source>
        <dbReference type="Proteomes" id="UP001589898"/>
    </source>
</evidence>
<dbReference type="PROSITE" id="PS00058">
    <property type="entry name" value="DNA_MISMATCH_REPAIR_1"/>
    <property type="match status" value="1"/>
</dbReference>
<comment type="caution">
    <text evidence="8">The sequence shown here is derived from an EMBL/GenBank/DDBJ whole genome shotgun (WGS) entry which is preliminary data.</text>
</comment>
<dbReference type="HAMAP" id="MF_00149">
    <property type="entry name" value="DNA_mis_repair"/>
    <property type="match status" value="1"/>
</dbReference>
<dbReference type="PANTHER" id="PTHR10073:SF12">
    <property type="entry name" value="DNA MISMATCH REPAIR PROTEIN MLH1"/>
    <property type="match status" value="1"/>
</dbReference>
<reference evidence="8 9" key="1">
    <citation type="submission" date="2024-09" db="EMBL/GenBank/DDBJ databases">
        <authorList>
            <person name="Sun Q."/>
            <person name="Mori K."/>
        </authorList>
    </citation>
    <scope>NUCLEOTIDE SEQUENCE [LARGE SCALE GENOMIC DNA]</scope>
    <source>
        <strain evidence="8 9">KCTC 52403</strain>
    </source>
</reference>
<evidence type="ECO:0000256" key="1">
    <source>
        <dbReference type="ARBA" id="ARBA00006082"/>
    </source>
</evidence>
<dbReference type="SMART" id="SM00853">
    <property type="entry name" value="MutL_C"/>
    <property type="match status" value="1"/>
</dbReference>
<dbReference type="InterPro" id="IPR037198">
    <property type="entry name" value="MutL_C_sf"/>
</dbReference>
<comment type="similarity">
    <text evidence="1 5">Belongs to the DNA mismatch repair MutL/HexB family.</text>
</comment>
<protein>
    <recommendedName>
        <fullName evidence="2 5">DNA mismatch repair protein MutL</fullName>
    </recommendedName>
</protein>
<name>A0ABV6T0Y7_9GAMM</name>
<dbReference type="Proteomes" id="UP001589898">
    <property type="component" value="Unassembled WGS sequence"/>
</dbReference>
<dbReference type="InterPro" id="IPR003594">
    <property type="entry name" value="HATPase_dom"/>
</dbReference>
<dbReference type="InterPro" id="IPR042121">
    <property type="entry name" value="MutL_C_regsub"/>
</dbReference>
<keyword evidence="8" id="KW-0255">Endonuclease</keyword>
<dbReference type="Gene3D" id="3.30.1370.100">
    <property type="entry name" value="MutL, C-terminal domain, regulatory subdomain"/>
    <property type="match status" value="1"/>
</dbReference>
<sequence length="648" mass="69728">MSIRQLPDTLVNQIAAGEVIERPASVVKELVENALDAGARRVDIDLEEGGVRLVRVRDDGLGIPPDELPLAVSRHATSKIASLDDLEMVATLGFRGEALPSIASVSRFALSSRRVGAEHGATLQVDGGRVGDVTPRAHPQGTTVEVRDLFYNVPARRKFLRAERTELGHIEEWLRSLALARPEVELRVSHNGKPSRRYRGGGEERLDFDDGAARLVETLGEAFAGATLRVEHATTARPAGDDGRDGAPALRLHGWIAQPTYSRASADQQYLYVNGRAVRDRSVAHAVKQAYADVLFHGRQPAYVLFLELDAARVDVNVHPAKHEVRFRDARMVHDFVYRALHEALSATRAGNAPLVAAVSTQAQVSRELAARVGVGAGQSRLALRDEATRDAMAMLYGAGLGMGAAAAAGPGDASTDAWGRAAGTVPEAGDAAGRNWLQSGAAPGPMPETGDDGIPPLGFAIAQLHGIFILAEAADGMVVVDMHAAHERIGYEKLKAAHDGSGLRVQPLLVPQAVAVSEREADIAEREAATLVELGFEVTRTGPQSLLLRGVPALLAQGDTEALLRDVLADLREHGESRRVRAARDELLSTMACHGAVRANRRLTIAEMNALLRDMEATERSGQCNHGRPTWTRIPLADIDRWFLRGR</sequence>
<dbReference type="EMBL" id="JBHLTF010000031">
    <property type="protein sequence ID" value="MFC0718111.1"/>
    <property type="molecule type" value="Genomic_DNA"/>
</dbReference>
<dbReference type="PANTHER" id="PTHR10073">
    <property type="entry name" value="DNA MISMATCH REPAIR PROTEIN MLH, PMS, MUTL"/>
    <property type="match status" value="1"/>
</dbReference>
<dbReference type="Gene3D" id="3.30.565.10">
    <property type="entry name" value="Histidine kinase-like ATPase, C-terminal domain"/>
    <property type="match status" value="1"/>
</dbReference>
<organism evidence="8 9">
    <name type="scientific">Luteimonas padinae</name>
    <dbReference type="NCBI Taxonomy" id="1714359"/>
    <lineage>
        <taxon>Bacteria</taxon>
        <taxon>Pseudomonadati</taxon>
        <taxon>Pseudomonadota</taxon>
        <taxon>Gammaproteobacteria</taxon>
        <taxon>Lysobacterales</taxon>
        <taxon>Lysobacteraceae</taxon>
        <taxon>Luteimonas</taxon>
    </lineage>
</organism>
<dbReference type="InterPro" id="IPR038973">
    <property type="entry name" value="MutL/Mlh/Pms-like"/>
</dbReference>
<comment type="function">
    <text evidence="5">This protein is involved in the repair of mismatches in DNA. It is required for dam-dependent methyl-directed DNA mismatch repair. May act as a 'molecular matchmaker', a protein that promotes the formation of a stable complex between two or more DNA-binding proteins in an ATP-dependent manner without itself being part of a final effector complex.</text>
</comment>
<evidence type="ECO:0000259" key="6">
    <source>
        <dbReference type="SMART" id="SM00853"/>
    </source>
</evidence>
<dbReference type="Pfam" id="PF02518">
    <property type="entry name" value="HATPase_c"/>
    <property type="match status" value="1"/>
</dbReference>
<dbReference type="GO" id="GO:0004519">
    <property type="term" value="F:endonuclease activity"/>
    <property type="evidence" value="ECO:0007669"/>
    <property type="project" value="UniProtKB-KW"/>
</dbReference>